<keyword evidence="1" id="KW-1133">Transmembrane helix</keyword>
<reference evidence="3" key="1">
    <citation type="journal article" date="2010" name="Stand. Genomic Sci.">
        <title>Complete genome sequence of 'Thermobaculum terrenum' type strain (YNP1).</title>
        <authorList>
            <person name="Kiss H."/>
            <person name="Cleland D."/>
            <person name="Lapidus A."/>
            <person name="Lucas S."/>
            <person name="Glavina Del Rio T."/>
            <person name="Nolan M."/>
            <person name="Tice H."/>
            <person name="Han C."/>
            <person name="Goodwin L."/>
            <person name="Pitluck S."/>
            <person name="Liolios K."/>
            <person name="Ivanova N."/>
            <person name="Mavromatis K."/>
            <person name="Ovchinnikova G."/>
            <person name="Pati A."/>
            <person name="Chen A."/>
            <person name="Palaniappan K."/>
            <person name="Land M."/>
            <person name="Hauser L."/>
            <person name="Chang Y."/>
            <person name="Jeffries C."/>
            <person name="Lu M."/>
            <person name="Brettin T."/>
            <person name="Detter J."/>
            <person name="Goker M."/>
            <person name="Tindall B."/>
            <person name="Beck B."/>
            <person name="McDermott T."/>
            <person name="Woyke T."/>
            <person name="Bristow J."/>
            <person name="Eisen J."/>
            <person name="Markowitz V."/>
            <person name="Hugenholtz P."/>
            <person name="Kyrpides N."/>
            <person name="Klenk H."/>
            <person name="Cheng J."/>
        </authorList>
    </citation>
    <scope>NUCLEOTIDE SEQUENCE [LARGE SCALE GENOMIC DNA]</scope>
    <source>
        <strain evidence="3">ATCC BAA-798 / YNP1</strain>
    </source>
</reference>
<feature type="transmembrane region" description="Helical" evidence="1">
    <location>
        <begin position="70"/>
        <end position="88"/>
    </location>
</feature>
<keyword evidence="1" id="KW-0472">Membrane</keyword>
<sequence>METTVITELHVPRGIKLLAGLMMSAVAGLHLAEAPALLQRELYLPLVLFLLGALLALLSVFGIMQDRWGAGWVMGVLTCAALMLVYLVDKGDYLGTFTAWVSSDGKARGAFWIELAFILLWLLGPSRVQSWYNYALIVPSPRRDQLSLRNK</sequence>
<dbReference type="HOGENOM" id="CLU_1730568_0_0_0"/>
<feature type="transmembrane region" description="Helical" evidence="1">
    <location>
        <begin position="44"/>
        <end position="64"/>
    </location>
</feature>
<name>D1CGH6_THET1</name>
<feature type="transmembrane region" description="Helical" evidence="1">
    <location>
        <begin position="15"/>
        <end position="32"/>
    </location>
</feature>
<proteinExistence type="predicted"/>
<dbReference type="KEGG" id="ttr:Tter_1941"/>
<dbReference type="EMBL" id="CP001826">
    <property type="protein sequence ID" value="ACZ42847.1"/>
    <property type="molecule type" value="Genomic_DNA"/>
</dbReference>
<protein>
    <submittedName>
        <fullName evidence="2">Uncharacterized protein</fullName>
    </submittedName>
</protein>
<dbReference type="STRING" id="525904.Tter_1941"/>
<dbReference type="Proteomes" id="UP000000323">
    <property type="component" value="Chromosome 2"/>
</dbReference>
<keyword evidence="3" id="KW-1185">Reference proteome</keyword>
<evidence type="ECO:0000313" key="2">
    <source>
        <dbReference type="EMBL" id="ACZ42847.1"/>
    </source>
</evidence>
<dbReference type="AlphaFoldDB" id="D1CGH6"/>
<feature type="transmembrane region" description="Helical" evidence="1">
    <location>
        <begin position="109"/>
        <end position="126"/>
    </location>
</feature>
<organism evidence="2 3">
    <name type="scientific">Thermobaculum terrenum (strain ATCC BAA-798 / CCMEE 7001 / YNP1)</name>
    <dbReference type="NCBI Taxonomy" id="525904"/>
    <lineage>
        <taxon>Bacteria</taxon>
        <taxon>Bacillati</taxon>
        <taxon>Chloroflexota</taxon>
        <taxon>Chloroflexia</taxon>
        <taxon>Candidatus Thermobaculales</taxon>
        <taxon>Candidatus Thermobaculaceae</taxon>
        <taxon>Thermobaculum</taxon>
    </lineage>
</organism>
<gene>
    <name evidence="2" type="ordered locus">Tter_1941</name>
</gene>
<evidence type="ECO:0000256" key="1">
    <source>
        <dbReference type="SAM" id="Phobius"/>
    </source>
</evidence>
<accession>D1CGH6</accession>
<dbReference type="RefSeq" id="WP_012875878.1">
    <property type="nucleotide sequence ID" value="NC_013526.1"/>
</dbReference>
<keyword evidence="1" id="KW-0812">Transmembrane</keyword>
<evidence type="ECO:0000313" key="3">
    <source>
        <dbReference type="Proteomes" id="UP000000323"/>
    </source>
</evidence>